<evidence type="ECO:0000256" key="3">
    <source>
        <dbReference type="ARBA" id="ARBA00022989"/>
    </source>
</evidence>
<organism evidence="7 8">
    <name type="scientific">Strongylus vulgaris</name>
    <name type="common">Blood worm</name>
    <dbReference type="NCBI Taxonomy" id="40348"/>
    <lineage>
        <taxon>Eukaryota</taxon>
        <taxon>Metazoa</taxon>
        <taxon>Ecdysozoa</taxon>
        <taxon>Nematoda</taxon>
        <taxon>Chromadorea</taxon>
        <taxon>Rhabditida</taxon>
        <taxon>Rhabditina</taxon>
        <taxon>Rhabditomorpha</taxon>
        <taxon>Strongyloidea</taxon>
        <taxon>Strongylidae</taxon>
        <taxon>Strongylus</taxon>
    </lineage>
</organism>
<dbReference type="Gene3D" id="3.30.750.24">
    <property type="entry name" value="STAS domain"/>
    <property type="match status" value="1"/>
</dbReference>
<dbReference type="PROSITE" id="PS50801">
    <property type="entry name" value="STAS"/>
    <property type="match status" value="1"/>
</dbReference>
<evidence type="ECO:0000256" key="1">
    <source>
        <dbReference type="ARBA" id="ARBA00004141"/>
    </source>
</evidence>
<evidence type="ECO:0000256" key="4">
    <source>
        <dbReference type="ARBA" id="ARBA00023136"/>
    </source>
</evidence>
<feature type="transmembrane region" description="Helical" evidence="5">
    <location>
        <begin position="34"/>
        <end position="54"/>
    </location>
</feature>
<dbReference type="EMBL" id="UYYB01097244">
    <property type="protein sequence ID" value="VDM76564.1"/>
    <property type="molecule type" value="Genomic_DNA"/>
</dbReference>
<dbReference type="OrthoDB" id="288203at2759"/>
<name>A0A3P7JEJ5_STRVU</name>
<dbReference type="Pfam" id="PF01740">
    <property type="entry name" value="STAS"/>
    <property type="match status" value="1"/>
</dbReference>
<dbReference type="SUPFAM" id="SSF52091">
    <property type="entry name" value="SpoIIaa-like"/>
    <property type="match status" value="1"/>
</dbReference>
<dbReference type="CDD" id="cd07042">
    <property type="entry name" value="STAS_SulP_like_sulfate_transporter"/>
    <property type="match status" value="1"/>
</dbReference>
<evidence type="ECO:0000259" key="6">
    <source>
        <dbReference type="PROSITE" id="PS50801"/>
    </source>
</evidence>
<feature type="transmembrane region" description="Helical" evidence="5">
    <location>
        <begin position="235"/>
        <end position="258"/>
    </location>
</feature>
<evidence type="ECO:0000256" key="5">
    <source>
        <dbReference type="SAM" id="Phobius"/>
    </source>
</evidence>
<feature type="domain" description="STAS" evidence="6">
    <location>
        <begin position="413"/>
        <end position="510"/>
    </location>
</feature>
<evidence type="ECO:0000313" key="8">
    <source>
        <dbReference type="Proteomes" id="UP000270094"/>
    </source>
</evidence>
<dbReference type="Proteomes" id="UP000270094">
    <property type="component" value="Unassembled WGS sequence"/>
</dbReference>
<sequence>MTGKAVNRIAVIPPDEVLLGNATAILDGPTPIEVASALAVLIGLIQAVFAILGLDFVTTYFSDELVGGFTTGASMHVFITQLKDIAGIHGLPKRQGVANAPLKLYDLCKAIPRTNLLTLGMSAVTILILILGKDLINPLVQRRLRCPIPIPFELIASVSYRLQEDMHCIRLIVDTFVGSLEELWSVSSQTLSKISMSQLLGRFQMALFPNLHFNYFCIFSLPAPQFPRVELFSSLIVDAISIAVVVMAIHVSLAKILAKKYHYDVNVNQEFYAMGFTSMISGFFPVFPHSSSLSRTMVSAGAGSKTQVDLLENCRTGSWLQSLPMFVLASIIVVALLGMFEKFEQLSRLWKLSKIDFSIWVVAFAATVGIDVMQGLAIAILFALFTTVIREQWPRWHILANISGTNDFRDIERYKHIYFFNSVCVLRFDSPLLFTNVDRFRNIVEKLANDWNGMRCCGQLDPKKVFGEENEKPESAEDSRPMKRFLIIDCSGFAYVDVMGVNSLKEVIKRQWTNLCLTFNKKITVFCFVKLY</sequence>
<keyword evidence="4 5" id="KW-0472">Membrane</keyword>
<feature type="transmembrane region" description="Helical" evidence="5">
    <location>
        <begin position="203"/>
        <end position="223"/>
    </location>
</feature>
<keyword evidence="8" id="KW-1185">Reference proteome</keyword>
<dbReference type="Pfam" id="PF00916">
    <property type="entry name" value="Sulfate_transp"/>
    <property type="match status" value="1"/>
</dbReference>
<evidence type="ECO:0000313" key="7">
    <source>
        <dbReference type="EMBL" id="VDM76564.1"/>
    </source>
</evidence>
<comment type="subcellular location">
    <subcellularLocation>
        <location evidence="1">Membrane</location>
        <topology evidence="1">Multi-pass membrane protein</topology>
    </subcellularLocation>
</comment>
<reference evidence="7 8" key="1">
    <citation type="submission" date="2018-11" db="EMBL/GenBank/DDBJ databases">
        <authorList>
            <consortium name="Pathogen Informatics"/>
        </authorList>
    </citation>
    <scope>NUCLEOTIDE SEQUENCE [LARGE SCALE GENOMIC DNA]</scope>
</reference>
<dbReference type="GO" id="GO:0055085">
    <property type="term" value="P:transmembrane transport"/>
    <property type="evidence" value="ECO:0007669"/>
    <property type="project" value="InterPro"/>
</dbReference>
<evidence type="ECO:0000256" key="2">
    <source>
        <dbReference type="ARBA" id="ARBA00022692"/>
    </source>
</evidence>
<feature type="transmembrane region" description="Helical" evidence="5">
    <location>
        <begin position="270"/>
        <end position="287"/>
    </location>
</feature>
<dbReference type="GO" id="GO:0016020">
    <property type="term" value="C:membrane"/>
    <property type="evidence" value="ECO:0007669"/>
    <property type="project" value="UniProtKB-SubCell"/>
</dbReference>
<proteinExistence type="predicted"/>
<feature type="transmembrane region" description="Helical" evidence="5">
    <location>
        <begin position="360"/>
        <end position="385"/>
    </location>
</feature>
<keyword evidence="3 5" id="KW-1133">Transmembrane helix</keyword>
<dbReference type="AlphaFoldDB" id="A0A3P7JEJ5"/>
<dbReference type="InterPro" id="IPR036513">
    <property type="entry name" value="STAS_dom_sf"/>
</dbReference>
<dbReference type="InterPro" id="IPR002645">
    <property type="entry name" value="STAS_dom"/>
</dbReference>
<dbReference type="InterPro" id="IPR001902">
    <property type="entry name" value="SLC26A/SulP_fam"/>
</dbReference>
<protein>
    <recommendedName>
        <fullName evidence="6">STAS domain-containing protein</fullName>
    </recommendedName>
</protein>
<dbReference type="InterPro" id="IPR011547">
    <property type="entry name" value="SLC26A/SulP_dom"/>
</dbReference>
<keyword evidence="2 5" id="KW-0812">Transmembrane</keyword>
<feature type="transmembrane region" description="Helical" evidence="5">
    <location>
        <begin position="116"/>
        <end position="136"/>
    </location>
</feature>
<accession>A0A3P7JEJ5</accession>
<feature type="transmembrane region" description="Helical" evidence="5">
    <location>
        <begin position="319"/>
        <end position="340"/>
    </location>
</feature>
<gene>
    <name evidence="7" type="ORF">SVUK_LOCUS11562</name>
</gene>
<dbReference type="PANTHER" id="PTHR11814">
    <property type="entry name" value="SULFATE TRANSPORTER"/>
    <property type="match status" value="1"/>
</dbReference>